<sequence length="98" mass="10277">MEGDKGVVGGGGNSTGSPVAFAQSYCEADQQGDKRDTDVALALLPRSLLTSSKAKYKNYSSEVPRGASFLDSHLRCAMEGALSTAENQNVAPREAELP</sequence>
<proteinExistence type="predicted"/>
<gene>
    <name evidence="1" type="ORF">HZH66_005045</name>
</gene>
<evidence type="ECO:0000313" key="2">
    <source>
        <dbReference type="Proteomes" id="UP000614350"/>
    </source>
</evidence>
<organism evidence="1 2">
    <name type="scientific">Vespula vulgaris</name>
    <name type="common">Yellow jacket</name>
    <name type="synonym">Wasp</name>
    <dbReference type="NCBI Taxonomy" id="7454"/>
    <lineage>
        <taxon>Eukaryota</taxon>
        <taxon>Metazoa</taxon>
        <taxon>Ecdysozoa</taxon>
        <taxon>Arthropoda</taxon>
        <taxon>Hexapoda</taxon>
        <taxon>Insecta</taxon>
        <taxon>Pterygota</taxon>
        <taxon>Neoptera</taxon>
        <taxon>Endopterygota</taxon>
        <taxon>Hymenoptera</taxon>
        <taxon>Apocrita</taxon>
        <taxon>Aculeata</taxon>
        <taxon>Vespoidea</taxon>
        <taxon>Vespidae</taxon>
        <taxon>Vespinae</taxon>
        <taxon>Vespula</taxon>
    </lineage>
</organism>
<dbReference type="EMBL" id="JACSEA010000004">
    <property type="protein sequence ID" value="KAF7402778.1"/>
    <property type="molecule type" value="Genomic_DNA"/>
</dbReference>
<reference evidence="1" key="1">
    <citation type="journal article" date="2020" name="G3 (Bethesda)">
        <title>High-Quality Assemblies for Three Invasive Social Wasps from the &lt;i&gt;Vespula&lt;/i&gt; Genus.</title>
        <authorList>
            <person name="Harrop T.W.R."/>
            <person name="Guhlin J."/>
            <person name="McLaughlin G.M."/>
            <person name="Permina E."/>
            <person name="Stockwell P."/>
            <person name="Gilligan J."/>
            <person name="Le Lec M.F."/>
            <person name="Gruber M.A.M."/>
            <person name="Quinn O."/>
            <person name="Lovegrove M."/>
            <person name="Duncan E.J."/>
            <person name="Remnant E.J."/>
            <person name="Van Eeckhoven J."/>
            <person name="Graham B."/>
            <person name="Knapp R.A."/>
            <person name="Langford K.W."/>
            <person name="Kronenberg Z."/>
            <person name="Press M.O."/>
            <person name="Eacker S.M."/>
            <person name="Wilson-Rankin E.E."/>
            <person name="Purcell J."/>
            <person name="Lester P.J."/>
            <person name="Dearden P.K."/>
        </authorList>
    </citation>
    <scope>NUCLEOTIDE SEQUENCE</scope>
    <source>
        <strain evidence="1">Marl-1</strain>
    </source>
</reference>
<accession>A0A834K9W9</accession>
<protein>
    <submittedName>
        <fullName evidence="1">Uncharacterized protein</fullName>
    </submittedName>
</protein>
<keyword evidence="2" id="KW-1185">Reference proteome</keyword>
<dbReference type="AlphaFoldDB" id="A0A834K9W9"/>
<evidence type="ECO:0000313" key="1">
    <source>
        <dbReference type="EMBL" id="KAF7402778.1"/>
    </source>
</evidence>
<comment type="caution">
    <text evidence="1">The sequence shown here is derived from an EMBL/GenBank/DDBJ whole genome shotgun (WGS) entry which is preliminary data.</text>
</comment>
<dbReference type="Proteomes" id="UP000614350">
    <property type="component" value="Unassembled WGS sequence"/>
</dbReference>
<name>A0A834K9W9_VESVU</name>